<dbReference type="EMBL" id="LRAD01000059">
    <property type="protein sequence ID" value="KXZ57131.1"/>
    <property type="molecule type" value="Genomic_DNA"/>
</dbReference>
<reference evidence="1 2" key="1">
    <citation type="submission" date="2016-01" db="EMBL/GenBank/DDBJ databases">
        <title>Draft genome sequences of Microbacterium laevaniformans LCDC 91-0039 and the type strain of Microbacterium hominis LCDC 84-209.</title>
        <authorList>
            <person name="Bernier A.-M."/>
            <person name="Bernard K."/>
        </authorList>
    </citation>
    <scope>NUCLEOTIDE SEQUENCE [LARGE SCALE GENOMIC DNA]</scope>
    <source>
        <strain evidence="1 2">LCDC 91-0039</strain>
    </source>
</reference>
<name>A0A150H4Z7_9MICO</name>
<gene>
    <name evidence="1" type="ORF">Mlaev_02891</name>
</gene>
<organism evidence="1 2">
    <name type="scientific">Microbacterium laevaniformans</name>
    <dbReference type="NCBI Taxonomy" id="36807"/>
    <lineage>
        <taxon>Bacteria</taxon>
        <taxon>Bacillati</taxon>
        <taxon>Actinomycetota</taxon>
        <taxon>Actinomycetes</taxon>
        <taxon>Micrococcales</taxon>
        <taxon>Microbacteriaceae</taxon>
        <taxon>Microbacterium</taxon>
    </lineage>
</organism>
<dbReference type="AlphaFoldDB" id="A0A150H4Z7"/>
<protein>
    <submittedName>
        <fullName evidence="1">Uncharacterized protein</fullName>
    </submittedName>
</protein>
<accession>A0A150H4Z7</accession>
<dbReference type="Proteomes" id="UP000075357">
    <property type="component" value="Unassembled WGS sequence"/>
</dbReference>
<dbReference type="PATRIC" id="fig|36807.3.peg.2946"/>
<comment type="caution">
    <text evidence="1">The sequence shown here is derived from an EMBL/GenBank/DDBJ whole genome shotgun (WGS) entry which is preliminary data.</text>
</comment>
<keyword evidence="2" id="KW-1185">Reference proteome</keyword>
<dbReference type="STRING" id="36807.Mlaev_02891"/>
<sequence>MSTAIVTTKPAFLRPSNAAPAAFEAAGIGRG</sequence>
<evidence type="ECO:0000313" key="2">
    <source>
        <dbReference type="Proteomes" id="UP000075357"/>
    </source>
</evidence>
<proteinExistence type="predicted"/>
<evidence type="ECO:0000313" key="1">
    <source>
        <dbReference type="EMBL" id="KXZ57131.1"/>
    </source>
</evidence>